<gene>
    <name evidence="2" type="ORF">C9J01_05145</name>
</gene>
<dbReference type="OrthoDB" id="7068430at2"/>
<dbReference type="AlphaFoldDB" id="A0A2T3NLI7"/>
<proteinExistence type="predicted"/>
<comment type="caution">
    <text evidence="2">The sequence shown here is derived from an EMBL/GenBank/DDBJ whole genome shotgun (WGS) entry which is preliminary data.</text>
</comment>
<dbReference type="Proteomes" id="UP000241346">
    <property type="component" value="Unassembled WGS sequence"/>
</dbReference>
<evidence type="ECO:0000256" key="1">
    <source>
        <dbReference type="SAM" id="MobiDB-lite"/>
    </source>
</evidence>
<evidence type="ECO:0000313" key="3">
    <source>
        <dbReference type="Proteomes" id="UP000241346"/>
    </source>
</evidence>
<protein>
    <submittedName>
        <fullName evidence="2">Uncharacterized protein</fullName>
    </submittedName>
</protein>
<feature type="region of interest" description="Disordered" evidence="1">
    <location>
        <begin position="1"/>
        <end position="31"/>
    </location>
</feature>
<name>A0A2T3NLI7_9GAMM</name>
<organism evidence="2 3">
    <name type="scientific">Photobacterium rosenbergii</name>
    <dbReference type="NCBI Taxonomy" id="294936"/>
    <lineage>
        <taxon>Bacteria</taxon>
        <taxon>Pseudomonadati</taxon>
        <taxon>Pseudomonadota</taxon>
        <taxon>Gammaproteobacteria</taxon>
        <taxon>Vibrionales</taxon>
        <taxon>Vibrionaceae</taxon>
        <taxon>Photobacterium</taxon>
    </lineage>
</organism>
<accession>A0A2T3NLI7</accession>
<dbReference type="EMBL" id="PYMB01000001">
    <property type="protein sequence ID" value="PSW16385.1"/>
    <property type="molecule type" value="Genomic_DNA"/>
</dbReference>
<sequence length="65" mass="6673">MAVGALLTGCGGGDSSSNSQSSSATKQYGRQTQLSISDGELATLQNVKYASNKGVGMRTPSNFEK</sequence>
<reference evidence="2 3" key="1">
    <citation type="submission" date="2018-03" db="EMBL/GenBank/DDBJ databases">
        <title>Whole genome sequencing of Histamine producing bacteria.</title>
        <authorList>
            <person name="Butler K."/>
        </authorList>
    </citation>
    <scope>NUCLEOTIDE SEQUENCE [LARGE SCALE GENOMIC DNA]</scope>
    <source>
        <strain evidence="2 3">DSM 19138</strain>
    </source>
</reference>
<evidence type="ECO:0000313" key="2">
    <source>
        <dbReference type="EMBL" id="PSW16385.1"/>
    </source>
</evidence>